<dbReference type="InterPro" id="IPR041679">
    <property type="entry name" value="DNA2/NAM7-like_C"/>
</dbReference>
<dbReference type="OMA" id="CRICEPE"/>
<feature type="region of interest" description="Disordered" evidence="6">
    <location>
        <begin position="34"/>
        <end position="53"/>
    </location>
</feature>
<evidence type="ECO:0000256" key="1">
    <source>
        <dbReference type="ARBA" id="ARBA00007913"/>
    </source>
</evidence>
<dbReference type="AlphaFoldDB" id="A0AAE8ZRC9"/>
<dbReference type="CDD" id="cd18808">
    <property type="entry name" value="SF1_C_Upf1"/>
    <property type="match status" value="1"/>
</dbReference>
<evidence type="ECO:0000256" key="4">
    <source>
        <dbReference type="ARBA" id="ARBA00022806"/>
    </source>
</evidence>
<dbReference type="GO" id="GO:0005524">
    <property type="term" value="F:ATP binding"/>
    <property type="evidence" value="ECO:0007669"/>
    <property type="project" value="UniProtKB-KW"/>
</dbReference>
<dbReference type="KEGG" id="cbr:CBG_16740"/>
<gene>
    <name evidence="9" type="ORF">L3Y34_012434</name>
</gene>
<dbReference type="Pfam" id="PF13087">
    <property type="entry name" value="AAA_12"/>
    <property type="match status" value="1"/>
</dbReference>
<dbReference type="GO" id="GO:0016787">
    <property type="term" value="F:hydrolase activity"/>
    <property type="evidence" value="ECO:0007669"/>
    <property type="project" value="UniProtKB-KW"/>
</dbReference>
<sequence>MTENQNLYSGFFLQSTSEKENGDNSIRVENNLDTTIGPQSAHSPEPHSRENVPLHNLTIDDAPESLKLQDVVDNLQVEAKKLLNLIDRVLPPMNLNKSQLIAVRMSMNEDRPLVCIQGGPGTGKTYTLAHLLFRIMRAKKRVVVLTSTKEALKILKEMTEKLLKEREQEFQVHEHALMDINTYLALIDASEQAKDAVHQFKDAQFEEGAHGDYSERRRRLEIPVCSEAGNEILKHVKVVFSTIKSSFVDVVMESESFKPDMCVIDEASQVLECQKWPTTLKGKKLVLAGDPKQLPAFVNMKLGRYVKPNQSVMERLMLKKENYSWVMLNTQYRSHEEITHWSNTCFYDCALRSYTKDEKLLVYELNPKPEKPCLKLYSPIVHIDTSVVKKDPERVSTYEQRVIIVFDGEEEYSYINKGEATYAMQHYKNLLDMGVQPDKIALISPYRAQVELLSSMIDEYYEKTKNIDCKNTKIGTVDSVQGKEYDIVIFTSVRNNPQKNFGFVADVRRLNVAVSRAKRHFVLIGSGYMLKHNHGSEVRRLFDTIRSLNQRFHPAILTGDWQQYVDYEPKNNFGWNFENFMKNSNDTEMIEWCEEFLKNGRDRCRTETN</sequence>
<name>A0AAE8ZRC9_CAEBR</name>
<keyword evidence="5" id="KW-0067">ATP-binding</keyword>
<evidence type="ECO:0000259" key="8">
    <source>
        <dbReference type="Pfam" id="PF13087"/>
    </source>
</evidence>
<dbReference type="GO" id="GO:0004386">
    <property type="term" value="F:helicase activity"/>
    <property type="evidence" value="ECO:0007669"/>
    <property type="project" value="UniProtKB-KW"/>
</dbReference>
<evidence type="ECO:0000256" key="5">
    <source>
        <dbReference type="ARBA" id="ARBA00022840"/>
    </source>
</evidence>
<dbReference type="PANTHER" id="PTHR43788:SF16">
    <property type="entry name" value="HELICASE WITH ZINC FINGER 2"/>
    <property type="match status" value="1"/>
</dbReference>
<evidence type="ECO:0000313" key="9">
    <source>
        <dbReference type="EMBL" id="ULT83184.1"/>
    </source>
</evidence>
<organism evidence="9 10">
    <name type="scientific">Caenorhabditis briggsae</name>
    <dbReference type="NCBI Taxonomy" id="6238"/>
    <lineage>
        <taxon>Eukaryota</taxon>
        <taxon>Metazoa</taxon>
        <taxon>Ecdysozoa</taxon>
        <taxon>Nematoda</taxon>
        <taxon>Chromadorea</taxon>
        <taxon>Rhabditida</taxon>
        <taxon>Rhabditina</taxon>
        <taxon>Rhabditomorpha</taxon>
        <taxon>Rhabditoidea</taxon>
        <taxon>Rhabditidae</taxon>
        <taxon>Peloderinae</taxon>
        <taxon>Caenorhabditis</taxon>
    </lineage>
</organism>
<feature type="domain" description="DNA2/NAM7 helicase-like C-terminal" evidence="8">
    <location>
        <begin position="309"/>
        <end position="526"/>
    </location>
</feature>
<dbReference type="InterPro" id="IPR050534">
    <property type="entry name" value="Coronavir_polyprotein_1ab"/>
</dbReference>
<dbReference type="Pfam" id="PF13086">
    <property type="entry name" value="AAA_11"/>
    <property type="match status" value="2"/>
</dbReference>
<evidence type="ECO:0000256" key="6">
    <source>
        <dbReference type="SAM" id="MobiDB-lite"/>
    </source>
</evidence>
<dbReference type="Gene3D" id="3.40.50.300">
    <property type="entry name" value="P-loop containing nucleotide triphosphate hydrolases"/>
    <property type="match status" value="2"/>
</dbReference>
<feature type="domain" description="DNA2/NAM7 helicase helicase" evidence="7">
    <location>
        <begin position="153"/>
        <end position="298"/>
    </location>
</feature>
<feature type="domain" description="DNA2/NAM7 helicase helicase" evidence="7">
    <location>
        <begin position="94"/>
        <end position="152"/>
    </location>
</feature>
<keyword evidence="3" id="KW-0378">Hydrolase</keyword>
<dbReference type="PANTHER" id="PTHR43788">
    <property type="entry name" value="DNA2/NAM7 HELICASE FAMILY MEMBER"/>
    <property type="match status" value="1"/>
</dbReference>
<proteinExistence type="inferred from homology"/>
<evidence type="ECO:0000313" key="10">
    <source>
        <dbReference type="Proteomes" id="UP000827892"/>
    </source>
</evidence>
<evidence type="ECO:0000256" key="2">
    <source>
        <dbReference type="ARBA" id="ARBA00022741"/>
    </source>
</evidence>
<evidence type="ECO:0000256" key="3">
    <source>
        <dbReference type="ARBA" id="ARBA00022801"/>
    </source>
</evidence>
<comment type="similarity">
    <text evidence="1">Belongs to the DNA2/NAM7 helicase family.</text>
</comment>
<reference evidence="9 10" key="1">
    <citation type="submission" date="2022-05" db="EMBL/GenBank/DDBJ databases">
        <title>Chromosome-level reference genomes for two strains of Caenorhabditis briggsae: an improved platform for comparative genomics.</title>
        <authorList>
            <person name="Stevens L."/>
            <person name="Andersen E.C."/>
        </authorList>
    </citation>
    <scope>NUCLEOTIDE SEQUENCE [LARGE SCALE GENOMIC DNA]</scope>
    <source>
        <strain evidence="9">QX1410_ONT</strain>
        <tissue evidence="9">Whole-organism</tissue>
    </source>
</reference>
<dbReference type="SUPFAM" id="SSF52540">
    <property type="entry name" value="P-loop containing nucleoside triphosphate hydrolases"/>
    <property type="match status" value="1"/>
</dbReference>
<keyword evidence="2" id="KW-0547">Nucleotide-binding</keyword>
<dbReference type="InterPro" id="IPR047187">
    <property type="entry name" value="SF1_C_Upf1"/>
</dbReference>
<dbReference type="InterPro" id="IPR027417">
    <property type="entry name" value="P-loop_NTPase"/>
</dbReference>
<dbReference type="Proteomes" id="UP000827892">
    <property type="component" value="Chromosome X"/>
</dbReference>
<dbReference type="FunFam" id="3.40.50.300:FF:003369">
    <property type="entry name" value="Protein CBG16740"/>
    <property type="match status" value="1"/>
</dbReference>
<evidence type="ECO:0000259" key="7">
    <source>
        <dbReference type="Pfam" id="PF13086"/>
    </source>
</evidence>
<keyword evidence="4" id="KW-0347">Helicase</keyword>
<dbReference type="RefSeq" id="XP_002645075.2">
    <property type="nucleotide sequence ID" value="XM_002645029.2"/>
</dbReference>
<protein>
    <submittedName>
        <fullName evidence="9">Uncharacterized protein</fullName>
    </submittedName>
</protein>
<dbReference type="InterPro" id="IPR041677">
    <property type="entry name" value="DNA2/NAM7_AAA_11"/>
</dbReference>
<dbReference type="FunFam" id="3.40.50.300:FF:003629">
    <property type="entry name" value="Predicted protein"/>
    <property type="match status" value="1"/>
</dbReference>
<dbReference type="EMBL" id="CP090896">
    <property type="protein sequence ID" value="ULT83184.1"/>
    <property type="molecule type" value="Genomic_DNA"/>
</dbReference>
<accession>A0AAE8ZRC9</accession>